<sequence length="404" mass="47040">MTFKERRQFLLLARVFVAGFILFYVLFELIMAYLISSLSSEAFDQVKTKNVALRLHLNTTARKNLIIFSHGRSGSSITGDIFNQHPDVFYLYEPLQTVERTREQFKSDYDILAQKFLKSVFQCRFDEANFVKDMELYYRRPLHPLISRAIASPPLCPYNVSDKRWDFKLCAKMTTKSLENACRQHKLTVIKVLIHRVPYKSLQSIISACAPKQVDCKIVFLVRDPRAVVPSSLSVDFYREQGGAAKLGTRMFSYNLCEQTEANLEVLKNLPARLRNQLKLLRYEDLAGHPIAEMKRLYKFAGLSVLDSVTNWLNRSTHPSKQREDVNIQRGYDAAYTVDDAEAAINRWRWKVTDPNDITTIEMYCKHVMQLMGYRPVHNSYELQRNISVPLHSRDFEAEDWLQK</sequence>
<dbReference type="SUPFAM" id="SSF52540">
    <property type="entry name" value="P-loop containing nucleoside triphosphate hydrolases"/>
    <property type="match status" value="1"/>
</dbReference>
<dbReference type="EMBL" id="CALNXI010000166">
    <property type="protein sequence ID" value="CAH3021027.1"/>
    <property type="molecule type" value="Genomic_DNA"/>
</dbReference>
<proteinExistence type="predicted"/>
<keyword evidence="1" id="KW-0472">Membrane</keyword>
<organism evidence="2 3">
    <name type="scientific">Porites evermanni</name>
    <dbReference type="NCBI Taxonomy" id="104178"/>
    <lineage>
        <taxon>Eukaryota</taxon>
        <taxon>Metazoa</taxon>
        <taxon>Cnidaria</taxon>
        <taxon>Anthozoa</taxon>
        <taxon>Hexacorallia</taxon>
        <taxon>Scleractinia</taxon>
        <taxon>Fungiina</taxon>
        <taxon>Poritidae</taxon>
        <taxon>Porites</taxon>
    </lineage>
</organism>
<gene>
    <name evidence="2" type="ORF">PEVE_00009516</name>
</gene>
<dbReference type="Pfam" id="PF13469">
    <property type="entry name" value="Sulfotransfer_3"/>
    <property type="match status" value="1"/>
</dbReference>
<evidence type="ECO:0000256" key="1">
    <source>
        <dbReference type="SAM" id="Phobius"/>
    </source>
</evidence>
<comment type="caution">
    <text evidence="2">The sequence shown here is derived from an EMBL/GenBank/DDBJ whole genome shotgun (WGS) entry which is preliminary data.</text>
</comment>
<keyword evidence="3" id="KW-1185">Reference proteome</keyword>
<dbReference type="PANTHER" id="PTHR10704:SF44">
    <property type="entry name" value="LD35051P-RELATED"/>
    <property type="match status" value="1"/>
</dbReference>
<keyword evidence="1" id="KW-1133">Transmembrane helix</keyword>
<dbReference type="InterPro" id="IPR027417">
    <property type="entry name" value="P-loop_NTPase"/>
</dbReference>
<evidence type="ECO:0000313" key="3">
    <source>
        <dbReference type="Proteomes" id="UP001159427"/>
    </source>
</evidence>
<evidence type="ECO:0008006" key="4">
    <source>
        <dbReference type="Google" id="ProtNLM"/>
    </source>
</evidence>
<protein>
    <recommendedName>
        <fullName evidence="4">Sulfotransferase</fullName>
    </recommendedName>
</protein>
<accession>A0ABN8LYN0</accession>
<reference evidence="2 3" key="1">
    <citation type="submission" date="2022-05" db="EMBL/GenBank/DDBJ databases">
        <authorList>
            <consortium name="Genoscope - CEA"/>
            <person name="William W."/>
        </authorList>
    </citation>
    <scope>NUCLEOTIDE SEQUENCE [LARGE SCALE GENOMIC DNA]</scope>
</reference>
<dbReference type="Gene3D" id="3.40.50.300">
    <property type="entry name" value="P-loop containing nucleotide triphosphate hydrolases"/>
    <property type="match status" value="1"/>
</dbReference>
<feature type="transmembrane region" description="Helical" evidence="1">
    <location>
        <begin position="12"/>
        <end position="35"/>
    </location>
</feature>
<evidence type="ECO:0000313" key="2">
    <source>
        <dbReference type="EMBL" id="CAH3021027.1"/>
    </source>
</evidence>
<dbReference type="InterPro" id="IPR051135">
    <property type="entry name" value="Gal/GlcNAc/GalNAc_ST"/>
</dbReference>
<keyword evidence="1" id="KW-0812">Transmembrane</keyword>
<dbReference type="PANTHER" id="PTHR10704">
    <property type="entry name" value="CARBOHYDRATE SULFOTRANSFERASE"/>
    <property type="match status" value="1"/>
</dbReference>
<dbReference type="Proteomes" id="UP001159427">
    <property type="component" value="Unassembled WGS sequence"/>
</dbReference>
<name>A0ABN8LYN0_9CNID</name>